<dbReference type="SUPFAM" id="SSF46689">
    <property type="entry name" value="Homeodomain-like"/>
    <property type="match status" value="1"/>
</dbReference>
<dbReference type="PROSITE" id="PS51071">
    <property type="entry name" value="HTH_RPIR"/>
    <property type="match status" value="1"/>
</dbReference>
<accession>A0ABW3TVK0</accession>
<dbReference type="Pfam" id="PF01418">
    <property type="entry name" value="HTH_6"/>
    <property type="match status" value="1"/>
</dbReference>
<dbReference type="RefSeq" id="WP_381479970.1">
    <property type="nucleotide sequence ID" value="NZ_JBHTLT010000026.1"/>
</dbReference>
<dbReference type="InterPro" id="IPR035472">
    <property type="entry name" value="RpiR-like_SIS"/>
</dbReference>
<feature type="domain" description="SIS" evidence="5">
    <location>
        <begin position="124"/>
        <end position="273"/>
    </location>
</feature>
<organism evidence="6 7">
    <name type="scientific">Sporosarcina contaminans</name>
    <dbReference type="NCBI Taxonomy" id="633403"/>
    <lineage>
        <taxon>Bacteria</taxon>
        <taxon>Bacillati</taxon>
        <taxon>Bacillota</taxon>
        <taxon>Bacilli</taxon>
        <taxon>Bacillales</taxon>
        <taxon>Caryophanaceae</taxon>
        <taxon>Sporosarcina</taxon>
    </lineage>
</organism>
<dbReference type="InterPro" id="IPR047640">
    <property type="entry name" value="RpiR-like"/>
</dbReference>
<keyword evidence="2" id="KW-0238">DNA-binding</keyword>
<keyword evidence="7" id="KW-1185">Reference proteome</keyword>
<dbReference type="PANTHER" id="PTHR30514:SF18">
    <property type="entry name" value="RPIR-FAMILY TRANSCRIPTIONAL REGULATOR"/>
    <property type="match status" value="1"/>
</dbReference>
<keyword evidence="1" id="KW-0805">Transcription regulation</keyword>
<dbReference type="EMBL" id="JBHTLT010000026">
    <property type="protein sequence ID" value="MFD1204532.1"/>
    <property type="molecule type" value="Genomic_DNA"/>
</dbReference>
<sequence length="288" mass="32364">MTNPIMDLKEQITKLTESQKRVADYIIKNPVNVAFLTVDQLAGLVGTSTTTIMRLTYNIGYSGYSEFQKGLQELLRNRADPNTRLEVNLKDKENVNLWLKNAENQIHNINSTVSMITEETLESVLDSIFNAKRIHCTAIRSGIPVAHSLSYGLSRLIGKGELVNADLGEWVEKVIDFTSDDLIIATSFPRYGNKVIEFIRAAKARNAKVISITDSYSSPLVNYSDIVLNCNVSSLAFHNSIIAPIFLVDYLITAVASRDVEMTKERFAKIDELLIGMKYHHMETFPKN</sequence>
<evidence type="ECO:0000256" key="2">
    <source>
        <dbReference type="ARBA" id="ARBA00023125"/>
    </source>
</evidence>
<comment type="caution">
    <text evidence="6">The sequence shown here is derived from an EMBL/GenBank/DDBJ whole genome shotgun (WGS) entry which is preliminary data.</text>
</comment>
<evidence type="ECO:0000256" key="3">
    <source>
        <dbReference type="ARBA" id="ARBA00023163"/>
    </source>
</evidence>
<dbReference type="PROSITE" id="PS51464">
    <property type="entry name" value="SIS"/>
    <property type="match status" value="1"/>
</dbReference>
<dbReference type="Proteomes" id="UP001597231">
    <property type="component" value="Unassembled WGS sequence"/>
</dbReference>
<dbReference type="PANTHER" id="PTHR30514">
    <property type="entry name" value="GLUCOKINASE"/>
    <property type="match status" value="1"/>
</dbReference>
<dbReference type="InterPro" id="IPR036388">
    <property type="entry name" value="WH-like_DNA-bd_sf"/>
</dbReference>
<feature type="domain" description="HTH rpiR-type" evidence="4">
    <location>
        <begin position="2"/>
        <end position="78"/>
    </location>
</feature>
<dbReference type="InterPro" id="IPR001347">
    <property type="entry name" value="SIS_dom"/>
</dbReference>
<dbReference type="Gene3D" id="3.40.50.10490">
    <property type="entry name" value="Glucose-6-phosphate isomerase like protein, domain 1"/>
    <property type="match status" value="1"/>
</dbReference>
<evidence type="ECO:0000259" key="5">
    <source>
        <dbReference type="PROSITE" id="PS51464"/>
    </source>
</evidence>
<dbReference type="InterPro" id="IPR009057">
    <property type="entry name" value="Homeodomain-like_sf"/>
</dbReference>
<dbReference type="InterPro" id="IPR046348">
    <property type="entry name" value="SIS_dom_sf"/>
</dbReference>
<proteinExistence type="predicted"/>
<keyword evidence="3" id="KW-0804">Transcription</keyword>
<evidence type="ECO:0000256" key="1">
    <source>
        <dbReference type="ARBA" id="ARBA00023015"/>
    </source>
</evidence>
<protein>
    <submittedName>
        <fullName evidence="6">MurR/RpiR family transcriptional regulator</fullName>
    </submittedName>
</protein>
<dbReference type="SUPFAM" id="SSF53697">
    <property type="entry name" value="SIS domain"/>
    <property type="match status" value="1"/>
</dbReference>
<reference evidence="7" key="1">
    <citation type="journal article" date="2019" name="Int. J. Syst. Evol. Microbiol.">
        <title>The Global Catalogue of Microorganisms (GCM) 10K type strain sequencing project: providing services to taxonomists for standard genome sequencing and annotation.</title>
        <authorList>
            <consortium name="The Broad Institute Genomics Platform"/>
            <consortium name="The Broad Institute Genome Sequencing Center for Infectious Disease"/>
            <person name="Wu L."/>
            <person name="Ma J."/>
        </authorList>
    </citation>
    <scope>NUCLEOTIDE SEQUENCE [LARGE SCALE GENOMIC DNA]</scope>
    <source>
        <strain evidence="7">CCUG 53915</strain>
    </source>
</reference>
<evidence type="ECO:0000313" key="6">
    <source>
        <dbReference type="EMBL" id="MFD1204532.1"/>
    </source>
</evidence>
<dbReference type="Gene3D" id="1.10.10.10">
    <property type="entry name" value="Winged helix-like DNA-binding domain superfamily/Winged helix DNA-binding domain"/>
    <property type="match status" value="1"/>
</dbReference>
<evidence type="ECO:0000259" key="4">
    <source>
        <dbReference type="PROSITE" id="PS51071"/>
    </source>
</evidence>
<gene>
    <name evidence="6" type="ORF">ACFQ38_05330</name>
</gene>
<dbReference type="InterPro" id="IPR000281">
    <property type="entry name" value="HTH_RpiR"/>
</dbReference>
<dbReference type="CDD" id="cd05013">
    <property type="entry name" value="SIS_RpiR"/>
    <property type="match status" value="1"/>
</dbReference>
<dbReference type="Pfam" id="PF01380">
    <property type="entry name" value="SIS"/>
    <property type="match status" value="1"/>
</dbReference>
<name>A0ABW3TVK0_9BACL</name>
<evidence type="ECO:0000313" key="7">
    <source>
        <dbReference type="Proteomes" id="UP001597231"/>
    </source>
</evidence>